<dbReference type="AlphaFoldDB" id="A0A7J7C5J4"/>
<dbReference type="InParanoid" id="A0A7J7C5J4"/>
<evidence type="ECO:0000313" key="2">
    <source>
        <dbReference type="Proteomes" id="UP000593562"/>
    </source>
</evidence>
<dbReference type="EMBL" id="JAAARO010000021">
    <property type="protein sequence ID" value="KAF5729440.1"/>
    <property type="molecule type" value="Genomic_DNA"/>
</dbReference>
<dbReference type="Proteomes" id="UP000593562">
    <property type="component" value="Unassembled WGS sequence"/>
</dbReference>
<name>A0A7J7C5J4_TRIWF</name>
<comment type="caution">
    <text evidence="1">The sequence shown here is derived from an EMBL/GenBank/DDBJ whole genome shotgun (WGS) entry which is preliminary data.</text>
</comment>
<accession>A0A7J7C5J4</accession>
<keyword evidence="2" id="KW-1185">Reference proteome</keyword>
<sequence>MPESTEVTFGEAESKNAHQHQQLHNLFSQLSKFELKIPFLDQLLKPKGESAVKVESVDVQNEEKIEKPDIVKFPNAQLTVPPPLELEVKEIGRTSNPVVLWQVRLPHLRSRVCL</sequence>
<proteinExistence type="predicted"/>
<dbReference type="PANTHER" id="PTHR36374:SF1">
    <property type="entry name" value="OS01G0969000 PROTEIN"/>
    <property type="match status" value="1"/>
</dbReference>
<organism evidence="1 2">
    <name type="scientific">Tripterygium wilfordii</name>
    <name type="common">Thunder God vine</name>
    <dbReference type="NCBI Taxonomy" id="458696"/>
    <lineage>
        <taxon>Eukaryota</taxon>
        <taxon>Viridiplantae</taxon>
        <taxon>Streptophyta</taxon>
        <taxon>Embryophyta</taxon>
        <taxon>Tracheophyta</taxon>
        <taxon>Spermatophyta</taxon>
        <taxon>Magnoliopsida</taxon>
        <taxon>eudicotyledons</taxon>
        <taxon>Gunneridae</taxon>
        <taxon>Pentapetalae</taxon>
        <taxon>rosids</taxon>
        <taxon>fabids</taxon>
        <taxon>Celastrales</taxon>
        <taxon>Celastraceae</taxon>
        <taxon>Tripterygium</taxon>
    </lineage>
</organism>
<dbReference type="PANTHER" id="PTHR36374">
    <property type="entry name" value="OS01G0969000 PROTEIN"/>
    <property type="match status" value="1"/>
</dbReference>
<reference evidence="1 2" key="1">
    <citation type="journal article" date="2020" name="Nat. Commun.">
        <title>Genome of Tripterygium wilfordii and identification of cytochrome P450 involved in triptolide biosynthesis.</title>
        <authorList>
            <person name="Tu L."/>
            <person name="Su P."/>
            <person name="Zhang Z."/>
            <person name="Gao L."/>
            <person name="Wang J."/>
            <person name="Hu T."/>
            <person name="Zhou J."/>
            <person name="Zhang Y."/>
            <person name="Zhao Y."/>
            <person name="Liu Y."/>
            <person name="Song Y."/>
            <person name="Tong Y."/>
            <person name="Lu Y."/>
            <person name="Yang J."/>
            <person name="Xu C."/>
            <person name="Jia M."/>
            <person name="Peters R.J."/>
            <person name="Huang L."/>
            <person name="Gao W."/>
        </authorList>
    </citation>
    <scope>NUCLEOTIDE SEQUENCE [LARGE SCALE GENOMIC DNA]</scope>
    <source>
        <strain evidence="2">cv. XIE 37</strain>
        <tissue evidence="1">Leaf</tissue>
    </source>
</reference>
<gene>
    <name evidence="1" type="ORF">HS088_TW21G01605</name>
</gene>
<protein>
    <submittedName>
        <fullName evidence="1">Uncharacterized protein</fullName>
    </submittedName>
</protein>
<dbReference type="FunCoup" id="A0A7J7C5J4">
    <property type="interactions" value="919"/>
</dbReference>
<evidence type="ECO:0000313" key="1">
    <source>
        <dbReference type="EMBL" id="KAF5729440.1"/>
    </source>
</evidence>
<dbReference type="GO" id="GO:0009507">
    <property type="term" value="C:chloroplast"/>
    <property type="evidence" value="ECO:0007669"/>
    <property type="project" value="TreeGrafter"/>
</dbReference>